<evidence type="ECO:0000313" key="2">
    <source>
        <dbReference type="EMBL" id="AUN97202.1"/>
    </source>
</evidence>
<comment type="similarity">
    <text evidence="1">Belongs to the ClpS family.</text>
</comment>
<keyword evidence="3" id="KW-1185">Reference proteome</keyword>
<dbReference type="PANTHER" id="PTHR33473:SF19">
    <property type="entry name" value="ATP-DEPENDENT CLP PROTEASE ADAPTER PROTEIN CLPS"/>
    <property type="match status" value="1"/>
</dbReference>
<dbReference type="KEGG" id="bsto:C0V70_03575"/>
<dbReference type="Proteomes" id="UP000235584">
    <property type="component" value="Chromosome"/>
</dbReference>
<evidence type="ECO:0000256" key="1">
    <source>
        <dbReference type="HAMAP-Rule" id="MF_00302"/>
    </source>
</evidence>
<dbReference type="SUPFAM" id="SSF54736">
    <property type="entry name" value="ClpS-like"/>
    <property type="match status" value="1"/>
</dbReference>
<dbReference type="PANTHER" id="PTHR33473">
    <property type="entry name" value="ATP-DEPENDENT CLP PROTEASE ADAPTER PROTEIN CLPS1, CHLOROPLASTIC"/>
    <property type="match status" value="1"/>
</dbReference>
<dbReference type="GO" id="GO:0008233">
    <property type="term" value="F:peptidase activity"/>
    <property type="evidence" value="ECO:0007669"/>
    <property type="project" value="UniProtKB-KW"/>
</dbReference>
<dbReference type="Pfam" id="PF02617">
    <property type="entry name" value="ClpS"/>
    <property type="match status" value="1"/>
</dbReference>
<dbReference type="Gene3D" id="3.30.1390.10">
    <property type="match status" value="1"/>
</dbReference>
<dbReference type="InterPro" id="IPR022935">
    <property type="entry name" value="ClpS"/>
</dbReference>
<gene>
    <name evidence="1" type="primary">clpS</name>
    <name evidence="2" type="ORF">C0V70_03575</name>
</gene>
<dbReference type="GO" id="GO:0006508">
    <property type="term" value="P:proteolysis"/>
    <property type="evidence" value="ECO:0007669"/>
    <property type="project" value="UniProtKB-UniRule"/>
</dbReference>
<organism evidence="2 3">
    <name type="scientific">Bacteriovorax stolpii</name>
    <name type="common">Bdellovibrio stolpii</name>
    <dbReference type="NCBI Taxonomy" id="960"/>
    <lineage>
        <taxon>Bacteria</taxon>
        <taxon>Pseudomonadati</taxon>
        <taxon>Bdellovibrionota</taxon>
        <taxon>Bacteriovoracia</taxon>
        <taxon>Bacteriovoracales</taxon>
        <taxon>Bacteriovoracaceae</taxon>
        <taxon>Bacteriovorax</taxon>
    </lineage>
</organism>
<dbReference type="RefSeq" id="WP_102242497.1">
    <property type="nucleotide sequence ID" value="NZ_CP025704.1"/>
</dbReference>
<keyword evidence="2" id="KW-0378">Hydrolase</keyword>
<dbReference type="HAMAP" id="MF_00302">
    <property type="entry name" value="ClpS"/>
    <property type="match status" value="1"/>
</dbReference>
<accession>A0A2K9NNY4</accession>
<keyword evidence="2" id="KW-0645">Protease</keyword>
<name>A0A2K9NNY4_BACTC</name>
<comment type="subunit">
    <text evidence="1">Binds to the N-terminal domain of the chaperone ClpA.</text>
</comment>
<evidence type="ECO:0000313" key="3">
    <source>
        <dbReference type="Proteomes" id="UP000235584"/>
    </source>
</evidence>
<protein>
    <recommendedName>
        <fullName evidence="1">ATP-dependent Clp protease adapter protein ClpS</fullName>
    </recommendedName>
</protein>
<proteinExistence type="inferred from homology"/>
<dbReference type="InterPro" id="IPR003769">
    <property type="entry name" value="ClpS_core"/>
</dbReference>
<dbReference type="EMBL" id="CP025704">
    <property type="protein sequence ID" value="AUN97202.1"/>
    <property type="molecule type" value="Genomic_DNA"/>
</dbReference>
<sequence length="106" mass="12277">MTEHNHQHDEEGGTTTITKKKVQLPKKYKVLLHNDDYTTMEFVIFILQNVFHKALPEAERIMMEVHKKGTGICGVYTYEIAESKAKKVERMAKEHAHPLLCTIEPE</sequence>
<dbReference type="InterPro" id="IPR014719">
    <property type="entry name" value="Ribosomal_bL12_C/ClpS-like"/>
</dbReference>
<dbReference type="OrthoDB" id="5295379at2"/>
<reference evidence="2 3" key="1">
    <citation type="submission" date="2018-01" db="EMBL/GenBank/DDBJ databases">
        <title>Complete genome sequence of Bacteriovorax stolpii DSM12778.</title>
        <authorList>
            <person name="Tang B."/>
            <person name="Chang J."/>
        </authorList>
    </citation>
    <scope>NUCLEOTIDE SEQUENCE [LARGE SCALE GENOMIC DNA]</scope>
    <source>
        <strain evidence="2 3">DSM 12778</strain>
    </source>
</reference>
<dbReference type="GO" id="GO:0030163">
    <property type="term" value="P:protein catabolic process"/>
    <property type="evidence" value="ECO:0007669"/>
    <property type="project" value="InterPro"/>
</dbReference>
<dbReference type="NCBIfam" id="NF000672">
    <property type="entry name" value="PRK00033.1-5"/>
    <property type="match status" value="1"/>
</dbReference>
<dbReference type="FunFam" id="3.30.1390.10:FF:000002">
    <property type="entry name" value="ATP-dependent Clp protease adapter protein ClpS"/>
    <property type="match status" value="1"/>
</dbReference>
<comment type="function">
    <text evidence="1">Involved in the modulation of the specificity of the ClpAP-mediated ATP-dependent protein degradation.</text>
</comment>
<dbReference type="AlphaFoldDB" id="A0A2K9NNY4"/>